<dbReference type="InterPro" id="IPR012349">
    <property type="entry name" value="Split_barrel_FMN-bd"/>
</dbReference>
<dbReference type="EC" id="1.4.3.5" evidence="5"/>
<evidence type="ECO:0000256" key="2">
    <source>
        <dbReference type="ARBA" id="ARBA00022630"/>
    </source>
</evidence>
<comment type="pathway">
    <text evidence="5">Cofactor metabolism; pyridoxal 5'-phosphate salvage; pyridoxal 5'-phosphate from pyridoxine 5'-phosphate: step 1/1.</text>
</comment>
<keyword evidence="3 5" id="KW-0288">FMN</keyword>
<feature type="binding site" evidence="5">
    <location>
        <begin position="63"/>
        <end position="68"/>
    </location>
    <ligand>
        <name>FMN</name>
        <dbReference type="ChEBI" id="CHEBI:58210"/>
    </ligand>
</feature>
<comment type="caution">
    <text evidence="8">The sequence shown here is derived from an EMBL/GenBank/DDBJ whole genome shotgun (WGS) entry which is preliminary data.</text>
</comment>
<comment type="similarity">
    <text evidence="1 5">Belongs to the pyridoxamine 5'-phosphate oxidase family.</text>
</comment>
<evidence type="ECO:0000256" key="5">
    <source>
        <dbReference type="HAMAP-Rule" id="MF_01629"/>
    </source>
</evidence>
<comment type="pathway">
    <text evidence="5">Cofactor metabolism; pyridoxal 5'-phosphate salvage; pyridoxal 5'-phosphate from pyridoxamine 5'-phosphate: step 1/1.</text>
</comment>
<dbReference type="SUPFAM" id="SSF50475">
    <property type="entry name" value="FMN-binding split barrel"/>
    <property type="match status" value="1"/>
</dbReference>
<comment type="cofactor">
    <cofactor evidence="5">
        <name>FMN</name>
        <dbReference type="ChEBI" id="CHEBI:58210"/>
    </cofactor>
    <text evidence="5">Binds 1 FMN per subunit.</text>
</comment>
<name>A0ABN2QS61_9ACTN</name>
<keyword evidence="4 5" id="KW-0560">Oxidoreductase</keyword>
<dbReference type="RefSeq" id="WP_344044114.1">
    <property type="nucleotide sequence ID" value="NZ_BAAAPB010000001.1"/>
</dbReference>
<keyword evidence="2 5" id="KW-0285">Flavoprotein</keyword>
<dbReference type="HAMAP" id="MF_01629">
    <property type="entry name" value="PdxH"/>
    <property type="match status" value="1"/>
</dbReference>
<dbReference type="InterPro" id="IPR011576">
    <property type="entry name" value="Pyridox_Oxase_N"/>
</dbReference>
<keyword evidence="9" id="KW-1185">Reference proteome</keyword>
<feature type="binding site" evidence="5">
    <location>
        <position position="125"/>
    </location>
    <ligand>
        <name>substrate</name>
    </ligand>
</feature>
<feature type="binding site" evidence="5">
    <location>
        <position position="85"/>
    </location>
    <ligand>
        <name>FMN</name>
        <dbReference type="ChEBI" id="CHEBI:58210"/>
    </ligand>
</feature>
<dbReference type="PANTHER" id="PTHR10851">
    <property type="entry name" value="PYRIDOXINE-5-PHOSPHATE OXIDASE"/>
    <property type="match status" value="1"/>
</dbReference>
<evidence type="ECO:0000259" key="7">
    <source>
        <dbReference type="Pfam" id="PF10590"/>
    </source>
</evidence>
<gene>
    <name evidence="5 8" type="primary">pdxH</name>
    <name evidence="8" type="ORF">GCM10009798_15580</name>
</gene>
<sequence length="214" mass="24012">MTSDDLASRREDYARGGLAETDLTADPLDLFRRWYADSADAGLHEPNAMAVATATPDGAPSVRFVLLKGFSPDGFVFYTNLTSRKGHELLANPRCALLFPWHPLERQVRVEGHATELPRADVDAYFASRPRGSQLGAWASHQSTVVSGRAELDAEYAEVAARFDGGEVPTPDEWGGFRVRPDRFEFWQGRTGRMHDRLTYRRTEEGWETERLAP</sequence>
<organism evidence="8 9">
    <name type="scientific">Nocardioides panacihumi</name>
    <dbReference type="NCBI Taxonomy" id="400774"/>
    <lineage>
        <taxon>Bacteria</taxon>
        <taxon>Bacillati</taxon>
        <taxon>Actinomycetota</taxon>
        <taxon>Actinomycetes</taxon>
        <taxon>Propionibacteriales</taxon>
        <taxon>Nocardioidaceae</taxon>
        <taxon>Nocardioides</taxon>
    </lineage>
</organism>
<feature type="binding site" evidence="5">
    <location>
        <begin position="193"/>
        <end position="195"/>
    </location>
    <ligand>
        <name>substrate</name>
    </ligand>
</feature>
<feature type="binding site" evidence="5">
    <location>
        <position position="133"/>
    </location>
    <ligand>
        <name>substrate</name>
    </ligand>
</feature>
<dbReference type="PANTHER" id="PTHR10851:SF0">
    <property type="entry name" value="PYRIDOXINE-5'-PHOSPHATE OXIDASE"/>
    <property type="match status" value="1"/>
</dbReference>
<dbReference type="Pfam" id="PF01243">
    <property type="entry name" value="PNPOx_N"/>
    <property type="match status" value="1"/>
</dbReference>
<comment type="catalytic activity">
    <reaction evidence="5">
        <text>pyridoxamine 5'-phosphate + O2 + H2O = pyridoxal 5'-phosphate + H2O2 + NH4(+)</text>
        <dbReference type="Rhea" id="RHEA:15817"/>
        <dbReference type="ChEBI" id="CHEBI:15377"/>
        <dbReference type="ChEBI" id="CHEBI:15379"/>
        <dbReference type="ChEBI" id="CHEBI:16240"/>
        <dbReference type="ChEBI" id="CHEBI:28938"/>
        <dbReference type="ChEBI" id="CHEBI:58451"/>
        <dbReference type="ChEBI" id="CHEBI:597326"/>
        <dbReference type="EC" id="1.4.3.5"/>
    </reaction>
</comment>
<dbReference type="NCBIfam" id="TIGR00558">
    <property type="entry name" value="pdxH"/>
    <property type="match status" value="1"/>
</dbReference>
<evidence type="ECO:0000256" key="3">
    <source>
        <dbReference type="ARBA" id="ARBA00022643"/>
    </source>
</evidence>
<feature type="domain" description="Pyridoxine 5'-phosphate oxidase dimerisation C-terminal" evidence="7">
    <location>
        <begin position="174"/>
        <end position="214"/>
    </location>
</feature>
<feature type="binding site" evidence="5">
    <location>
        <begin position="78"/>
        <end position="79"/>
    </location>
    <ligand>
        <name>FMN</name>
        <dbReference type="ChEBI" id="CHEBI:58210"/>
    </ligand>
</feature>
<evidence type="ECO:0000313" key="9">
    <source>
        <dbReference type="Proteomes" id="UP001500571"/>
    </source>
</evidence>
<dbReference type="InterPro" id="IPR000659">
    <property type="entry name" value="Pyridox_Oxase"/>
</dbReference>
<comment type="catalytic activity">
    <reaction evidence="5">
        <text>pyridoxine 5'-phosphate + O2 = pyridoxal 5'-phosphate + H2O2</text>
        <dbReference type="Rhea" id="RHEA:15149"/>
        <dbReference type="ChEBI" id="CHEBI:15379"/>
        <dbReference type="ChEBI" id="CHEBI:16240"/>
        <dbReference type="ChEBI" id="CHEBI:58589"/>
        <dbReference type="ChEBI" id="CHEBI:597326"/>
        <dbReference type="EC" id="1.4.3.5"/>
    </reaction>
</comment>
<protein>
    <recommendedName>
        <fullName evidence="5">Pyridoxine/pyridoxamine 5'-phosphate oxidase</fullName>
        <ecNumber evidence="5">1.4.3.5</ecNumber>
    </recommendedName>
    <alternativeName>
        <fullName evidence="5">PNP/PMP oxidase</fullName>
        <shortName evidence="5">PNPOx</shortName>
    </alternativeName>
    <alternativeName>
        <fullName evidence="5">Pyridoxal 5'-phosphate synthase</fullName>
    </alternativeName>
</protein>
<evidence type="ECO:0000256" key="4">
    <source>
        <dbReference type="ARBA" id="ARBA00023002"/>
    </source>
</evidence>
<feature type="binding site" evidence="5">
    <location>
        <position position="197"/>
    </location>
    <ligand>
        <name>FMN</name>
        <dbReference type="ChEBI" id="CHEBI:58210"/>
    </ligand>
</feature>
<feature type="binding site" evidence="5">
    <location>
        <position position="84"/>
    </location>
    <ligand>
        <name>FMN</name>
        <dbReference type="ChEBI" id="CHEBI:58210"/>
    </ligand>
</feature>
<dbReference type="InterPro" id="IPR019576">
    <property type="entry name" value="Pyridoxamine_oxidase_dimer_C"/>
</dbReference>
<dbReference type="InterPro" id="IPR019740">
    <property type="entry name" value="Pyridox_Oxase_CS"/>
</dbReference>
<feature type="domain" description="Pyridoxamine 5'-phosphate oxidase N-terminal" evidence="6">
    <location>
        <begin position="39"/>
        <end position="160"/>
    </location>
</feature>
<reference evidence="8 9" key="1">
    <citation type="journal article" date="2019" name="Int. J. Syst. Evol. Microbiol.">
        <title>The Global Catalogue of Microorganisms (GCM) 10K type strain sequencing project: providing services to taxonomists for standard genome sequencing and annotation.</title>
        <authorList>
            <consortium name="The Broad Institute Genomics Platform"/>
            <consortium name="The Broad Institute Genome Sequencing Center for Infectious Disease"/>
            <person name="Wu L."/>
            <person name="Ma J."/>
        </authorList>
    </citation>
    <scope>NUCLEOTIDE SEQUENCE [LARGE SCALE GENOMIC DNA]</scope>
    <source>
        <strain evidence="8 9">JCM 15309</strain>
    </source>
</reference>
<dbReference type="Gene3D" id="2.30.110.10">
    <property type="entry name" value="Electron Transport, Fmn-binding Protein, Chain A"/>
    <property type="match status" value="1"/>
</dbReference>
<feature type="binding site" evidence="5">
    <location>
        <position position="107"/>
    </location>
    <ligand>
        <name>FMN</name>
        <dbReference type="ChEBI" id="CHEBI:58210"/>
    </ligand>
</feature>
<comment type="subunit">
    <text evidence="5">Homodimer.</text>
</comment>
<evidence type="ECO:0000256" key="1">
    <source>
        <dbReference type="ARBA" id="ARBA00007301"/>
    </source>
</evidence>
<feature type="binding site" evidence="5">
    <location>
        <position position="129"/>
    </location>
    <ligand>
        <name>substrate</name>
    </ligand>
</feature>
<dbReference type="PIRSF" id="PIRSF000190">
    <property type="entry name" value="Pyd_amn-ph_oxd"/>
    <property type="match status" value="1"/>
</dbReference>
<proteinExistence type="inferred from homology"/>
<accession>A0ABN2QS61</accession>
<dbReference type="Proteomes" id="UP001500571">
    <property type="component" value="Unassembled WGS sequence"/>
</dbReference>
<comment type="function">
    <text evidence="5">Catalyzes the oxidation of either pyridoxine 5'-phosphate (PNP) or pyridoxamine 5'-phosphate (PMP) into pyridoxal 5'-phosphate (PLP).</text>
</comment>
<feature type="binding site" evidence="5">
    <location>
        <position position="68"/>
    </location>
    <ligand>
        <name>substrate</name>
    </ligand>
</feature>
<evidence type="ECO:0000259" key="6">
    <source>
        <dbReference type="Pfam" id="PF01243"/>
    </source>
</evidence>
<feature type="binding site" evidence="5">
    <location>
        <begin position="142"/>
        <end position="143"/>
    </location>
    <ligand>
        <name>FMN</name>
        <dbReference type="ChEBI" id="CHEBI:58210"/>
    </ligand>
</feature>
<evidence type="ECO:0000313" key="8">
    <source>
        <dbReference type="EMBL" id="GAA1957080.1"/>
    </source>
</evidence>
<dbReference type="Pfam" id="PF10590">
    <property type="entry name" value="PNP_phzG_C"/>
    <property type="match status" value="1"/>
</dbReference>
<keyword evidence="5" id="KW-0664">Pyridoxine biosynthesis</keyword>
<feature type="binding site" evidence="5">
    <location>
        <position position="187"/>
    </location>
    <ligand>
        <name>FMN</name>
        <dbReference type="ChEBI" id="CHEBI:58210"/>
    </ligand>
</feature>
<dbReference type="NCBIfam" id="NF004231">
    <property type="entry name" value="PRK05679.1"/>
    <property type="match status" value="1"/>
</dbReference>
<dbReference type="PROSITE" id="PS01064">
    <property type="entry name" value="PYRIDOX_OXIDASE"/>
    <property type="match status" value="1"/>
</dbReference>
<dbReference type="EMBL" id="BAAAPB010000001">
    <property type="protein sequence ID" value="GAA1957080.1"/>
    <property type="molecule type" value="Genomic_DNA"/>
</dbReference>